<sequence length="342" mass="38624">MPRSRSVRLSDSRTAVISPIVATENGRSTSDELARVCELLSNLTEKLDRIALGPAPSSRREEPILRQTTDNVTVVGTTEDKPFSANPVTAVESKCIISAEDGSNSFQVDPIIVVPKLNLALRRSSRKGIKSKWTHLADLPLYDNSLRVDSSQTSACHHISIMRHQRTPVSEMNQLNREIERFWALESYGHPVKQRLSPENKVAMDMLRRSTRFIGGRYEVGMLWKSPYVKLPDNRAVILRRFYKCERRLIKEPWLAKAYTEVMEESLRLGHHEKVDQMPQTAKPVESFQRAFAVLCCPDNKRSRRSLGCTDAWFPFFASCAAASVARSALPFRLPSSVPLSS</sequence>
<dbReference type="EMBL" id="KL363188">
    <property type="protein sequence ID" value="KFD57549.1"/>
    <property type="molecule type" value="Genomic_DNA"/>
</dbReference>
<evidence type="ECO:0000313" key="2">
    <source>
        <dbReference type="EMBL" id="KFD64838.1"/>
    </source>
</evidence>
<evidence type="ECO:0000313" key="1">
    <source>
        <dbReference type="EMBL" id="KFD57549.1"/>
    </source>
</evidence>
<dbReference type="PANTHER" id="PTHR47331:SF1">
    <property type="entry name" value="GAG-LIKE PROTEIN"/>
    <property type="match status" value="1"/>
</dbReference>
<proteinExistence type="predicted"/>
<protein>
    <submittedName>
        <fullName evidence="2">Uncharacterized protein</fullName>
    </submittedName>
</protein>
<dbReference type="Proteomes" id="UP000030764">
    <property type="component" value="Unassembled WGS sequence"/>
</dbReference>
<accession>A0A085N5U2</accession>
<evidence type="ECO:0000313" key="3">
    <source>
        <dbReference type="Proteomes" id="UP000030764"/>
    </source>
</evidence>
<dbReference type="PANTHER" id="PTHR47331">
    <property type="entry name" value="PHD-TYPE DOMAIN-CONTAINING PROTEIN"/>
    <property type="match status" value="1"/>
</dbReference>
<gene>
    <name evidence="1" type="ORF">M513_01652</name>
    <name evidence="2" type="ORF">M514_01652</name>
</gene>
<keyword evidence="3" id="KW-1185">Reference proteome</keyword>
<dbReference type="Proteomes" id="UP000030758">
    <property type="component" value="Unassembled WGS sequence"/>
</dbReference>
<name>A0A085N5U2_9BILA</name>
<organism evidence="2">
    <name type="scientific">Trichuris suis</name>
    <name type="common">pig whipworm</name>
    <dbReference type="NCBI Taxonomy" id="68888"/>
    <lineage>
        <taxon>Eukaryota</taxon>
        <taxon>Metazoa</taxon>
        <taxon>Ecdysozoa</taxon>
        <taxon>Nematoda</taxon>
        <taxon>Enoplea</taxon>
        <taxon>Dorylaimia</taxon>
        <taxon>Trichinellida</taxon>
        <taxon>Trichuridae</taxon>
        <taxon>Trichuris</taxon>
    </lineage>
</organism>
<dbReference type="EMBL" id="KL367549">
    <property type="protein sequence ID" value="KFD64838.1"/>
    <property type="molecule type" value="Genomic_DNA"/>
</dbReference>
<reference evidence="2 3" key="1">
    <citation type="journal article" date="2014" name="Nat. Genet.">
        <title>Genome and transcriptome of the porcine whipworm Trichuris suis.</title>
        <authorList>
            <person name="Jex A.R."/>
            <person name="Nejsum P."/>
            <person name="Schwarz E.M."/>
            <person name="Hu L."/>
            <person name="Young N.D."/>
            <person name="Hall R.S."/>
            <person name="Korhonen P.K."/>
            <person name="Liao S."/>
            <person name="Thamsborg S."/>
            <person name="Xia J."/>
            <person name="Xu P."/>
            <person name="Wang S."/>
            <person name="Scheerlinck J.P."/>
            <person name="Hofmann A."/>
            <person name="Sternberg P.W."/>
            <person name="Wang J."/>
            <person name="Gasser R.B."/>
        </authorList>
    </citation>
    <scope>NUCLEOTIDE SEQUENCE [LARGE SCALE GENOMIC DNA]</scope>
    <source>
        <strain evidence="2">DCEP-RM93F</strain>
        <strain evidence="1">DCEP-RM93M</strain>
    </source>
</reference>
<dbReference type="AlphaFoldDB" id="A0A085N5U2"/>